<gene>
    <name evidence="1" type="ORF">LTRI10_LOCUS2101</name>
</gene>
<dbReference type="Proteomes" id="UP001497516">
    <property type="component" value="Chromosome 1"/>
</dbReference>
<sequence>MKMRREKMLLPLCREDEWWEFELNGDDSNPHIALLPLRPEVRAKFNETAAWEYALSMNGQPYGYHNLVFSWIDTISDNFPPPLDAHLVASVMTIWSQMQPAYATNMWNEALNKRLGTEGLDLPAIIVESKKRGSSFADLLTIPEQDDWLYSDGKCTSCVAFILEMYKEAGFFNPYANQIQVTEFTIKDAYSLNFFENNASRLPSWCNDGDDVKLPFCQIKGTYRMELPGYNTMAPYPHMN</sequence>
<dbReference type="PANTHER" id="PTHR31354">
    <property type="entry name" value="OS01G0793500 PROTEIN"/>
    <property type="match status" value="1"/>
</dbReference>
<proteinExistence type="predicted"/>
<evidence type="ECO:0000313" key="1">
    <source>
        <dbReference type="EMBL" id="CAL1354273.1"/>
    </source>
</evidence>
<protein>
    <submittedName>
        <fullName evidence="1">Uncharacterized protein</fullName>
    </submittedName>
</protein>
<reference evidence="1 2" key="1">
    <citation type="submission" date="2024-04" db="EMBL/GenBank/DDBJ databases">
        <authorList>
            <person name="Fracassetti M."/>
        </authorList>
    </citation>
    <scope>NUCLEOTIDE SEQUENCE [LARGE SCALE GENOMIC DNA]</scope>
</reference>
<dbReference type="AlphaFoldDB" id="A0AAV2CCZ8"/>
<dbReference type="EMBL" id="OZ034813">
    <property type="protein sequence ID" value="CAL1354273.1"/>
    <property type="molecule type" value="Genomic_DNA"/>
</dbReference>
<evidence type="ECO:0000313" key="2">
    <source>
        <dbReference type="Proteomes" id="UP001497516"/>
    </source>
</evidence>
<dbReference type="PANTHER" id="PTHR31354:SF2">
    <property type="entry name" value="OS01G0793500 PROTEIN"/>
    <property type="match status" value="1"/>
</dbReference>
<accession>A0AAV2CCZ8</accession>
<keyword evidence="2" id="KW-1185">Reference proteome</keyword>
<name>A0AAV2CCZ8_9ROSI</name>
<organism evidence="1 2">
    <name type="scientific">Linum trigynum</name>
    <dbReference type="NCBI Taxonomy" id="586398"/>
    <lineage>
        <taxon>Eukaryota</taxon>
        <taxon>Viridiplantae</taxon>
        <taxon>Streptophyta</taxon>
        <taxon>Embryophyta</taxon>
        <taxon>Tracheophyta</taxon>
        <taxon>Spermatophyta</taxon>
        <taxon>Magnoliopsida</taxon>
        <taxon>eudicotyledons</taxon>
        <taxon>Gunneridae</taxon>
        <taxon>Pentapetalae</taxon>
        <taxon>rosids</taxon>
        <taxon>fabids</taxon>
        <taxon>Malpighiales</taxon>
        <taxon>Linaceae</taxon>
        <taxon>Linum</taxon>
    </lineage>
</organism>